<dbReference type="EMBL" id="QUTG01004820">
    <property type="protein sequence ID" value="RHY87107.1"/>
    <property type="molecule type" value="Genomic_DNA"/>
</dbReference>
<dbReference type="EMBL" id="QUSZ01004189">
    <property type="protein sequence ID" value="RHY15488.1"/>
    <property type="molecule type" value="Genomic_DNA"/>
</dbReference>
<accession>A0A397EFU6</accession>
<feature type="region of interest" description="Disordered" evidence="1">
    <location>
        <begin position="413"/>
        <end position="434"/>
    </location>
</feature>
<dbReference type="Proteomes" id="UP000266643">
    <property type="component" value="Unassembled WGS sequence"/>
</dbReference>
<dbReference type="EMBL" id="QUTE01012604">
    <property type="protein sequence ID" value="RHZ06665.1"/>
    <property type="molecule type" value="Genomic_DNA"/>
</dbReference>
<reference evidence="11 12" key="1">
    <citation type="submission" date="2018-08" db="EMBL/GenBank/DDBJ databases">
        <title>Aphanomyces genome sequencing and annotation.</title>
        <authorList>
            <person name="Minardi D."/>
            <person name="Oidtmann B."/>
            <person name="Van Der Giezen M."/>
            <person name="Studholme D.J."/>
        </authorList>
    </citation>
    <scope>NUCLEOTIDE SEQUENCE [LARGE SCALE GENOMIC DNA]</scope>
    <source>
        <strain evidence="8 13">197901</strain>
        <strain evidence="6 15">D2</strain>
        <strain evidence="9 17">Da</strain>
        <strain evidence="10 19">FDL457</strain>
        <strain evidence="2 11">Kv</strain>
        <strain evidence="4 12">SA</strain>
        <strain evidence="5 16">Si</strain>
        <strain evidence="7 18">Sv</strain>
        <strain evidence="3 14">Yx</strain>
    </source>
</reference>
<dbReference type="EMBL" id="QUTC01007120">
    <property type="protein sequence ID" value="RHY48966.1"/>
    <property type="molecule type" value="Genomic_DNA"/>
</dbReference>
<evidence type="ECO:0000313" key="9">
    <source>
        <dbReference type="EMBL" id="RHZ21880.1"/>
    </source>
</evidence>
<gene>
    <name evidence="3" type="ORF">DYB25_012738</name>
    <name evidence="10" type="ORF">DYB26_014185</name>
    <name evidence="6" type="ORF">DYB30_008033</name>
    <name evidence="8" type="ORF">DYB31_007136</name>
    <name evidence="5" type="ORF">DYB34_002118</name>
    <name evidence="7" type="ORF">DYB35_009766</name>
    <name evidence="2" type="ORF">DYB36_007939</name>
    <name evidence="9" type="ORF">DYB37_010213</name>
    <name evidence="4" type="ORF">DYB38_008436</name>
</gene>
<evidence type="ECO:0000313" key="14">
    <source>
        <dbReference type="Proteomes" id="UP000266239"/>
    </source>
</evidence>
<evidence type="ECO:0000313" key="4">
    <source>
        <dbReference type="EMBL" id="RHY48966.1"/>
    </source>
</evidence>
<evidence type="ECO:0000256" key="1">
    <source>
        <dbReference type="SAM" id="MobiDB-lite"/>
    </source>
</evidence>
<dbReference type="Proteomes" id="UP000266239">
    <property type="component" value="Unassembled WGS sequence"/>
</dbReference>
<evidence type="ECO:0000313" key="13">
    <source>
        <dbReference type="Proteomes" id="UP000266196"/>
    </source>
</evidence>
<evidence type="ECO:0000313" key="5">
    <source>
        <dbReference type="EMBL" id="RHY76653.1"/>
    </source>
</evidence>
<evidence type="ECO:0000313" key="7">
    <source>
        <dbReference type="EMBL" id="RHY87107.1"/>
    </source>
</evidence>
<dbReference type="Proteomes" id="UP000265716">
    <property type="component" value="Unassembled WGS sequence"/>
</dbReference>
<dbReference type="Proteomes" id="UP000286510">
    <property type="component" value="Unassembled WGS sequence"/>
</dbReference>
<feature type="compositionally biased region" description="Polar residues" evidence="1">
    <location>
        <begin position="422"/>
        <end position="434"/>
    </location>
</feature>
<comment type="caution">
    <text evidence="6">The sequence shown here is derived from an EMBL/GenBank/DDBJ whole genome shotgun (WGS) entry which is preliminary data.</text>
</comment>
<organism evidence="6 15">
    <name type="scientific">Aphanomyces astaci</name>
    <name type="common">Crayfish plague agent</name>
    <dbReference type="NCBI Taxonomy" id="112090"/>
    <lineage>
        <taxon>Eukaryota</taxon>
        <taxon>Sar</taxon>
        <taxon>Stramenopiles</taxon>
        <taxon>Oomycota</taxon>
        <taxon>Saprolegniomycetes</taxon>
        <taxon>Saprolegniales</taxon>
        <taxon>Verrucalvaceae</taxon>
        <taxon>Aphanomyces</taxon>
    </lineage>
</organism>
<feature type="region of interest" description="Disordered" evidence="1">
    <location>
        <begin position="192"/>
        <end position="254"/>
    </location>
</feature>
<evidence type="ECO:0000313" key="11">
    <source>
        <dbReference type="Proteomes" id="UP000265427"/>
    </source>
</evidence>
<evidence type="ECO:0000313" key="2">
    <source>
        <dbReference type="EMBL" id="RHY15488.1"/>
    </source>
</evidence>
<evidence type="ECO:0000313" key="15">
    <source>
        <dbReference type="Proteomes" id="UP000266643"/>
    </source>
</evidence>
<proteinExistence type="predicted"/>
<dbReference type="EMBL" id="QUTF01007456">
    <property type="protein sequence ID" value="RHZ39613.1"/>
    <property type="molecule type" value="Genomic_DNA"/>
</dbReference>
<evidence type="ECO:0000313" key="16">
    <source>
        <dbReference type="Proteomes" id="UP000283543"/>
    </source>
</evidence>
<dbReference type="EMBL" id="QUTA01000356">
    <property type="protein sequence ID" value="RHY37975.1"/>
    <property type="molecule type" value="Genomic_DNA"/>
</dbReference>
<evidence type="ECO:0000313" key="8">
    <source>
        <dbReference type="EMBL" id="RHZ06665.1"/>
    </source>
</evidence>
<evidence type="ECO:0000313" key="12">
    <source>
        <dbReference type="Proteomes" id="UP000265716"/>
    </source>
</evidence>
<dbReference type="EMBL" id="QUTD01000512">
    <property type="protein sequence ID" value="RHY79347.1"/>
    <property type="molecule type" value="Genomic_DNA"/>
</dbReference>
<dbReference type="EMBL" id="QUTB01001073">
    <property type="protein sequence ID" value="RHY76653.1"/>
    <property type="molecule type" value="Genomic_DNA"/>
</dbReference>
<name>A0A397EFU6_APHAT</name>
<dbReference type="Proteomes" id="UP000283543">
    <property type="component" value="Unassembled WGS sequence"/>
</dbReference>
<feature type="compositionally biased region" description="Low complexity" evidence="1">
    <location>
        <begin position="225"/>
        <end position="238"/>
    </location>
</feature>
<dbReference type="Proteomes" id="UP000285430">
    <property type="component" value="Unassembled WGS sequence"/>
</dbReference>
<protein>
    <submittedName>
        <fullName evidence="6">Uncharacterized protein</fullName>
    </submittedName>
</protein>
<evidence type="ECO:0000313" key="18">
    <source>
        <dbReference type="Proteomes" id="UP000285712"/>
    </source>
</evidence>
<dbReference type="EMBL" id="QUTH01003083">
    <property type="protein sequence ID" value="RHZ21880.1"/>
    <property type="molecule type" value="Genomic_DNA"/>
</dbReference>
<evidence type="ECO:0000313" key="19">
    <source>
        <dbReference type="Proteomes" id="UP000286510"/>
    </source>
</evidence>
<dbReference type="Proteomes" id="UP000265427">
    <property type="component" value="Unassembled WGS sequence"/>
</dbReference>
<feature type="region of interest" description="Disordered" evidence="1">
    <location>
        <begin position="132"/>
        <end position="155"/>
    </location>
</feature>
<evidence type="ECO:0000313" key="3">
    <source>
        <dbReference type="EMBL" id="RHY37975.1"/>
    </source>
</evidence>
<evidence type="ECO:0000313" key="6">
    <source>
        <dbReference type="EMBL" id="RHY79347.1"/>
    </source>
</evidence>
<evidence type="ECO:0000313" key="17">
    <source>
        <dbReference type="Proteomes" id="UP000285430"/>
    </source>
</evidence>
<dbReference type="Proteomes" id="UP000285712">
    <property type="component" value="Unassembled WGS sequence"/>
</dbReference>
<dbReference type="Proteomes" id="UP000266196">
    <property type="component" value="Unassembled WGS sequence"/>
</dbReference>
<evidence type="ECO:0000313" key="10">
    <source>
        <dbReference type="EMBL" id="RHZ39613.1"/>
    </source>
</evidence>
<sequence>MPAAADLTCCTGRCIRLEEALQKWEHRLVALEEKMDALPDMLCQAMESRPLSSSSVQHVHQALQKALQVFADAITVPDSSNLSRPSISPLPREPVVVVRPIVQPSSPPPLHRTSSFHKASIANLMSSANVSLPTSPATPVDLTPSLSPQPPMTYHIPPPLASSSYCTTPQTCYDQPRVASSVQFTLNASIDDELHDHSRVKRSPPPSPSRPSSQQPSHSFLCPIPSTTLLPRPSSPSTHAISMPNAPRRSSWHPPNVHLSPPLPIFHWSDGTRRHAPEAWEFPSTTCRAMWQLWFLGDSAVGIGPFRHLSSWDIERFAKDTTSRKQLSRARTVMNKLVDIAVDQSLVSSADDLEGAVSAAGLDAVFDRAFEILLHTNPGDLLQGAAGHGSKHLRADKAWTYTYSSVHTFMAPTSRKRKHAHPTSSSLVPSSPDP</sequence>
<dbReference type="AlphaFoldDB" id="A0A397EFU6"/>
<dbReference type="VEuPathDB" id="FungiDB:H257_02877"/>